<feature type="compositionally biased region" description="Polar residues" evidence="1">
    <location>
        <begin position="160"/>
        <end position="180"/>
    </location>
</feature>
<name>A0A162KE27_9HYPO</name>
<dbReference type="OrthoDB" id="10259785at2759"/>
<feature type="region of interest" description="Disordered" evidence="1">
    <location>
        <begin position="147"/>
        <end position="422"/>
    </location>
</feature>
<sequence length="876" mass="100008">MGDSVNIQNLLQAGYFKTSRSRSKSPSHGQLDRDEDTRRIQRPRDDYDYESRYNRPSQSPSPIRLPPPPSHARTASRGRSAPPRPTVDDEDSILEREHGYIKTIIPEEEPSSRGEVDQGHIIEEVHEFNPERRFVILDDETATCTNVDKTDLARDKSELSPESTESSKPADASRSSNSNHPRARGAGLSPPPPPPPPTDRRRSRQDLPVLDTEFSDRRYTEHHRSRSAVNGPRPDYFNSSRSSRPYGDQLLSPDISKRSFRGRDESNYGRDRPREKQYSRITPENSTRRSDTASEYRAPRRTSSTDRGSDRRNREYYSTSSREDTSSRAAPPSSREYNTRSSARSSREPSRSKDEYPKASQPSAASRMPLIVQEESPLSSSRVPDPERSTMPNSSARSNTIPRDNAPPRTSTMPVFPAEKPPVLRPAATINLAKESRDLVQSPLPYPEEDIFDVDPLYVPRDATRATNGPAPTLYMPTLPPEPMDVSSANQKRTETSLPESSAPETKEWKPPSFVPERDGLKSERPVGTYRRYSENKNESASDRLPNCPRTEPVVGKVDWLTLPRTDFNICPDCYGQVFSNTDYRTHFHPVLRPTMDAIACDFGSSPWYRIAWLLILKHKDTDLHIFHDIAAISAASRGCPGDRKTTRDWYTVRDPYTKRPVPEFTVCYQCARTVEALLPSLRGVFVPLESKSSPVRSNCALHFAPDRTDFILYFDSFETTAEKAEDSKRGPDLGYLAQKLERLSVHNACREDKPVTDGYWHFMQFLPQFTVCADCFDYVVRPRLPDENVVARNFYIKPRKIPLATCQLYSPRMRDVFKRACRRDDPKYLESKVRERLEIESSIKSKLAKLDRDGQRDARTEKQIDALVEEWKAWE</sequence>
<protein>
    <submittedName>
        <fullName evidence="2">Proteinrelated to ser/arg-related nuclear matrix protein</fullName>
    </submittedName>
</protein>
<accession>A0A162KE27</accession>
<feature type="compositionally biased region" description="Basic and acidic residues" evidence="1">
    <location>
        <begin position="255"/>
        <end position="278"/>
    </location>
</feature>
<keyword evidence="3" id="KW-1185">Reference proteome</keyword>
<feature type="compositionally biased region" description="Basic and acidic residues" evidence="1">
    <location>
        <begin position="532"/>
        <end position="542"/>
    </location>
</feature>
<dbReference type="AlphaFoldDB" id="A0A162KE27"/>
<proteinExistence type="predicted"/>
<feature type="compositionally biased region" description="Basic and acidic residues" evidence="1">
    <location>
        <begin position="345"/>
        <end position="357"/>
    </location>
</feature>
<feature type="compositionally biased region" description="Polar residues" evidence="1">
    <location>
        <begin position="390"/>
        <end position="413"/>
    </location>
</feature>
<feature type="region of interest" description="Disordered" evidence="1">
    <location>
        <begin position="529"/>
        <end position="548"/>
    </location>
</feature>
<feature type="compositionally biased region" description="Basic and acidic residues" evidence="1">
    <location>
        <begin position="30"/>
        <end position="53"/>
    </location>
</feature>
<evidence type="ECO:0000256" key="1">
    <source>
        <dbReference type="SAM" id="MobiDB-lite"/>
    </source>
</evidence>
<feature type="compositionally biased region" description="Basic and acidic residues" evidence="1">
    <location>
        <begin position="148"/>
        <end position="159"/>
    </location>
</feature>
<feature type="region of interest" description="Disordered" evidence="1">
    <location>
        <begin position="463"/>
        <end position="521"/>
    </location>
</feature>
<comment type="caution">
    <text evidence="2">The sequence shown here is derived from an EMBL/GenBank/DDBJ whole genome shotgun (WGS) entry which is preliminary data.</text>
</comment>
<dbReference type="EMBL" id="AZHA01000003">
    <property type="protein sequence ID" value="OAA49774.1"/>
    <property type="molecule type" value="Genomic_DNA"/>
</dbReference>
<evidence type="ECO:0000313" key="3">
    <source>
        <dbReference type="Proteomes" id="UP000076863"/>
    </source>
</evidence>
<feature type="compositionally biased region" description="Basic and acidic residues" evidence="1">
    <location>
        <begin position="286"/>
        <end position="326"/>
    </location>
</feature>
<dbReference type="Proteomes" id="UP000076863">
    <property type="component" value="Unassembled WGS sequence"/>
</dbReference>
<gene>
    <name evidence="2" type="ORF">BBO_01409</name>
</gene>
<evidence type="ECO:0000313" key="2">
    <source>
        <dbReference type="EMBL" id="OAA49774.1"/>
    </source>
</evidence>
<feature type="compositionally biased region" description="Basic and acidic residues" evidence="1">
    <location>
        <begin position="505"/>
        <end position="521"/>
    </location>
</feature>
<feature type="compositionally biased region" description="Polar residues" evidence="1">
    <location>
        <begin position="487"/>
        <end position="504"/>
    </location>
</feature>
<feature type="region of interest" description="Disordered" evidence="1">
    <location>
        <begin position="14"/>
        <end position="116"/>
    </location>
</feature>
<organism evidence="2 3">
    <name type="scientific">Beauveria brongniartii RCEF 3172</name>
    <dbReference type="NCBI Taxonomy" id="1081107"/>
    <lineage>
        <taxon>Eukaryota</taxon>
        <taxon>Fungi</taxon>
        <taxon>Dikarya</taxon>
        <taxon>Ascomycota</taxon>
        <taxon>Pezizomycotina</taxon>
        <taxon>Sordariomycetes</taxon>
        <taxon>Hypocreomycetidae</taxon>
        <taxon>Hypocreales</taxon>
        <taxon>Cordycipitaceae</taxon>
        <taxon>Beauveria</taxon>
        <taxon>Beauveria brongniartii</taxon>
    </lineage>
</organism>
<reference evidence="2 3" key="1">
    <citation type="journal article" date="2016" name="Genome Biol. Evol.">
        <title>Divergent and convergent evolution of fungal pathogenicity.</title>
        <authorList>
            <person name="Shang Y."/>
            <person name="Xiao G."/>
            <person name="Zheng P."/>
            <person name="Cen K."/>
            <person name="Zhan S."/>
            <person name="Wang C."/>
        </authorList>
    </citation>
    <scope>NUCLEOTIDE SEQUENCE [LARGE SCALE GENOMIC DNA]</scope>
    <source>
        <strain evidence="2 3">RCEF 3172</strain>
    </source>
</reference>